<proteinExistence type="predicted"/>
<accession>A0A023AWI6</accession>
<reference evidence="2" key="1">
    <citation type="submission" date="2013-12" db="EMBL/GenBank/DDBJ databases">
        <authorList>
            <person name="Omoto C.K."/>
            <person name="Sibley D."/>
            <person name="Venepally P."/>
            <person name="Hadjithomas M."/>
            <person name="Karamycheva S."/>
            <person name="Brunk B."/>
            <person name="Roos D."/>
            <person name="Caler E."/>
            <person name="Lorenzi H."/>
        </authorList>
    </citation>
    <scope>NUCLEOTIDE SEQUENCE</scope>
</reference>
<dbReference type="OrthoDB" id="346743at2759"/>
<dbReference type="AlphaFoldDB" id="A0A023AWI6"/>
<name>A0A023AWI6_GRENI</name>
<comment type="caution">
    <text evidence="2">The sequence shown here is derived from an EMBL/GenBank/DDBJ whole genome shotgun (WGS) entry which is preliminary data.</text>
</comment>
<dbReference type="SUPFAM" id="SSF56219">
    <property type="entry name" value="DNase I-like"/>
    <property type="match status" value="1"/>
</dbReference>
<keyword evidence="2" id="KW-0540">Nuclease</keyword>
<dbReference type="Pfam" id="PF03372">
    <property type="entry name" value="Exo_endo_phos"/>
    <property type="match status" value="1"/>
</dbReference>
<dbReference type="PANTHER" id="PTHR19446">
    <property type="entry name" value="REVERSE TRANSCRIPTASES"/>
    <property type="match status" value="1"/>
</dbReference>
<dbReference type="PROSITE" id="PS50878">
    <property type="entry name" value="RT_POL"/>
    <property type="match status" value="1"/>
</dbReference>
<dbReference type="Gene3D" id="3.60.10.10">
    <property type="entry name" value="Endonuclease/exonuclease/phosphatase"/>
    <property type="match status" value="1"/>
</dbReference>
<keyword evidence="2" id="KW-0255">Endonuclease</keyword>
<protein>
    <submittedName>
        <fullName evidence="2">Endonuclease-reverse transcriptase</fullName>
    </submittedName>
</protein>
<organism evidence="2 3">
    <name type="scientific">Gregarina niphandrodes</name>
    <name type="common">Septate eugregarine</name>
    <dbReference type="NCBI Taxonomy" id="110365"/>
    <lineage>
        <taxon>Eukaryota</taxon>
        <taxon>Sar</taxon>
        <taxon>Alveolata</taxon>
        <taxon>Apicomplexa</taxon>
        <taxon>Conoidasida</taxon>
        <taxon>Gregarinasina</taxon>
        <taxon>Eugregarinorida</taxon>
        <taxon>Gregarinidae</taxon>
        <taxon>Gregarina</taxon>
    </lineage>
</organism>
<dbReference type="GO" id="GO:0003964">
    <property type="term" value="F:RNA-directed DNA polymerase activity"/>
    <property type="evidence" value="ECO:0007669"/>
    <property type="project" value="UniProtKB-KW"/>
</dbReference>
<dbReference type="CDD" id="cd01650">
    <property type="entry name" value="RT_nLTR_like"/>
    <property type="match status" value="1"/>
</dbReference>
<dbReference type="Pfam" id="PF00078">
    <property type="entry name" value="RVT_1"/>
    <property type="match status" value="1"/>
</dbReference>
<evidence type="ECO:0000259" key="1">
    <source>
        <dbReference type="PROSITE" id="PS50878"/>
    </source>
</evidence>
<dbReference type="RefSeq" id="XP_011133928.1">
    <property type="nucleotide sequence ID" value="XM_011135626.1"/>
</dbReference>
<dbReference type="InterPro" id="IPR036691">
    <property type="entry name" value="Endo/exonu/phosph_ase_sf"/>
</dbReference>
<keyword evidence="2" id="KW-0378">Hydrolase</keyword>
<dbReference type="SUPFAM" id="SSF56672">
    <property type="entry name" value="DNA/RNA polymerases"/>
    <property type="match status" value="1"/>
</dbReference>
<gene>
    <name evidence="2" type="ORF">GNI_224530</name>
</gene>
<evidence type="ECO:0000313" key="3">
    <source>
        <dbReference type="Proteomes" id="UP000019763"/>
    </source>
</evidence>
<dbReference type="InterPro" id="IPR005135">
    <property type="entry name" value="Endo/exonuclease/phosphatase"/>
</dbReference>
<dbReference type="GeneID" id="22916653"/>
<dbReference type="eggNOG" id="KOG1075">
    <property type="taxonomic scope" value="Eukaryota"/>
</dbReference>
<dbReference type="InterPro" id="IPR000477">
    <property type="entry name" value="RT_dom"/>
</dbReference>
<evidence type="ECO:0000313" key="2">
    <source>
        <dbReference type="EMBL" id="EZG42793.1"/>
    </source>
</evidence>
<dbReference type="Proteomes" id="UP000019763">
    <property type="component" value="Unassembled WGS sequence"/>
</dbReference>
<dbReference type="EMBL" id="AFNH02001782">
    <property type="protein sequence ID" value="EZG42793.1"/>
    <property type="molecule type" value="Genomic_DNA"/>
</dbReference>
<sequence>MTVNVDGYNDKKELQLRNLILGNRPHLVVITETCTTLHRAIYGSQYTVIGKAGPADGVAVMIRQDVQYRITTKTARTVSVELDGLVTCIGTYGPTEQTADKIKAQYWEHLATMITADRPLLIAGDLNAGHEKTELRTVKGIPNYTRLQRMVQHHDLTILPTPPTWISKRSKDHTPSRTLDRMLINTIPPNDDKGVLLDWENAPADHAILIYKWVIHSLNYNRGRPMNQHFVRDYMNPTTKAWLCLRQKLKLHFKTQRIQTNRQPNAYQRLWEQYRKQNGEVGLTLIDLDGKDMDPEQARLQLRQMLHQRWNQTDGKYIPLRKEAKVYIDQPPCTQEIVAAMKAINKKAATGLDGIPARYVDTIPIEDLEDFTEQVWRHTKLPRQLVDMKVKPIPKAQPRATVDNTRPITIPSTVMKIINQIILQHITPYIEPHLLSQQHAYRKGRGPGTAVVELFDKFKRPGQTLLLLDLSKAFDTVNHTALFAALRAADIPAKEYNLIRDQYVDAEVKIQWAKRFAEPFALTNGIRQGCTLSTTLFNLVEAEREKKCRSKMPRVQYDVIMYADDKAVILEDTADVQKVLNINQQTAAEYGMYQNDTKTVQLTLDRDTKEIRTAKWMGILLDTKMSMNPEVDYRINKSRKAAKGYIETLRNIPPSMINTRIKVSGACSIILPHIVYLWREIPFTGQQRAVLTDTATQLLARVFDNTSGVTATSILRHVNEITKGLTPRIKEVAALDYIIPKQAQEDVQMDNGKERT</sequence>
<dbReference type="VEuPathDB" id="CryptoDB:GNI_224530"/>
<dbReference type="GO" id="GO:0004519">
    <property type="term" value="F:endonuclease activity"/>
    <property type="evidence" value="ECO:0007669"/>
    <property type="project" value="UniProtKB-KW"/>
</dbReference>
<feature type="domain" description="Reverse transcriptase" evidence="1">
    <location>
        <begin position="374"/>
        <end position="621"/>
    </location>
</feature>
<dbReference type="InterPro" id="IPR043502">
    <property type="entry name" value="DNA/RNA_pol_sf"/>
</dbReference>
<keyword evidence="3" id="KW-1185">Reference proteome</keyword>